<sequence>MITPVLVDHHGRPLSTPVQRPRRRLRNNAMAVNARYDAAETTVHNQKHWVNADGLSVHEATNPHVRRTLRNRARYEVLEANSYAKGIVRTYANDTIGTGPRLQIRTGNLRVDAWLEKEFHKWSRRVKLARKLHTIKMSKVIDGEGFGMLVTNPKVKHAVKLALSPLAAEQVTSPGFNYNLDENDSVDGIHFDEYDNPVTYDVVKDNVLSRSAVTSTLEYESIPARYIVHLYDEERSNQKRGVCEIATSLPLFAQLRRYTLAVVSAAETAADMAAVATSTGPHVNPNEDVEPMDIIDIERNMMLFLPEGYDMRQFKPEQPVTNYPMFKDAVINEIARCINMPFNIAAANSSDYNYASGRMDHQTYYKSLRIEINRVEESIMDQLLEEWMVEASMAWGEDPHWSSTVKKKKLRNQISAFFSTYISLDYLDDYGWNWDGTEHVDPQKSANAQKTKLENKTTTYKAEYAKENKDWRTELKQVAEEQAFIRDNNINTEGVMNDGKPTTETETPEESDDEEGADQEE</sequence>
<keyword evidence="3" id="KW-1185">Reference proteome</keyword>
<accession>A0A517VMM7</accession>
<organism evidence="2 3">
    <name type="scientific">Gimesia algae</name>
    <dbReference type="NCBI Taxonomy" id="2527971"/>
    <lineage>
        <taxon>Bacteria</taxon>
        <taxon>Pseudomonadati</taxon>
        <taxon>Planctomycetota</taxon>
        <taxon>Planctomycetia</taxon>
        <taxon>Planctomycetales</taxon>
        <taxon>Planctomycetaceae</taxon>
        <taxon>Gimesia</taxon>
    </lineage>
</organism>
<proteinExistence type="predicted"/>
<protein>
    <submittedName>
        <fullName evidence="2">Phage portal protein, lambda family</fullName>
    </submittedName>
</protein>
<feature type="compositionally biased region" description="Acidic residues" evidence="1">
    <location>
        <begin position="506"/>
        <end position="521"/>
    </location>
</feature>
<name>A0A517VMM7_9PLAN</name>
<dbReference type="GO" id="GO:0019068">
    <property type="term" value="P:virion assembly"/>
    <property type="evidence" value="ECO:0007669"/>
    <property type="project" value="InterPro"/>
</dbReference>
<dbReference type="InterPro" id="IPR006429">
    <property type="entry name" value="Phage_lambda_portal"/>
</dbReference>
<reference evidence="2 3" key="1">
    <citation type="submission" date="2019-02" db="EMBL/GenBank/DDBJ databases">
        <title>Deep-cultivation of Planctomycetes and their phenomic and genomic characterization uncovers novel biology.</title>
        <authorList>
            <person name="Wiegand S."/>
            <person name="Jogler M."/>
            <person name="Boedeker C."/>
            <person name="Pinto D."/>
            <person name="Vollmers J."/>
            <person name="Rivas-Marin E."/>
            <person name="Kohn T."/>
            <person name="Peeters S.H."/>
            <person name="Heuer A."/>
            <person name="Rast P."/>
            <person name="Oberbeckmann S."/>
            <person name="Bunk B."/>
            <person name="Jeske O."/>
            <person name="Meyerdierks A."/>
            <person name="Storesund J.E."/>
            <person name="Kallscheuer N."/>
            <person name="Luecker S."/>
            <person name="Lage O.M."/>
            <person name="Pohl T."/>
            <person name="Merkel B.J."/>
            <person name="Hornburger P."/>
            <person name="Mueller R.-W."/>
            <person name="Bruemmer F."/>
            <person name="Labrenz M."/>
            <person name="Spormann A.M."/>
            <person name="Op den Camp H."/>
            <person name="Overmann J."/>
            <person name="Amann R."/>
            <person name="Jetten M.S.M."/>
            <person name="Mascher T."/>
            <person name="Medema M.H."/>
            <person name="Devos D.P."/>
            <person name="Kaster A.-K."/>
            <person name="Ovreas L."/>
            <person name="Rohde M."/>
            <person name="Galperin M.Y."/>
            <person name="Jogler C."/>
        </authorList>
    </citation>
    <scope>NUCLEOTIDE SEQUENCE [LARGE SCALE GENOMIC DNA]</scope>
    <source>
        <strain evidence="2 3">Pan161</strain>
    </source>
</reference>
<dbReference type="OrthoDB" id="622132at2"/>
<dbReference type="KEGG" id="gax:Pan161_59670"/>
<dbReference type="Proteomes" id="UP000316855">
    <property type="component" value="Chromosome"/>
</dbReference>
<evidence type="ECO:0000256" key="1">
    <source>
        <dbReference type="SAM" id="MobiDB-lite"/>
    </source>
</evidence>
<dbReference type="RefSeq" id="WP_145232187.1">
    <property type="nucleotide sequence ID" value="NZ_CP036343.1"/>
</dbReference>
<evidence type="ECO:0000313" key="2">
    <source>
        <dbReference type="EMBL" id="QDT94272.1"/>
    </source>
</evidence>
<dbReference type="Pfam" id="PF05136">
    <property type="entry name" value="Phage_portal_2"/>
    <property type="match status" value="1"/>
</dbReference>
<evidence type="ECO:0000313" key="3">
    <source>
        <dbReference type="Proteomes" id="UP000316855"/>
    </source>
</evidence>
<dbReference type="GO" id="GO:0005198">
    <property type="term" value="F:structural molecule activity"/>
    <property type="evidence" value="ECO:0007669"/>
    <property type="project" value="InterPro"/>
</dbReference>
<gene>
    <name evidence="2" type="ORF">Pan161_59670</name>
</gene>
<feature type="region of interest" description="Disordered" evidence="1">
    <location>
        <begin position="484"/>
        <end position="521"/>
    </location>
</feature>
<dbReference type="AlphaFoldDB" id="A0A517VMM7"/>
<dbReference type="EMBL" id="CP036343">
    <property type="protein sequence ID" value="QDT94272.1"/>
    <property type="molecule type" value="Genomic_DNA"/>
</dbReference>